<dbReference type="EMBL" id="M68929">
    <property type="protein sequence ID" value="AAC09454.1"/>
    <property type="molecule type" value="Genomic_DNA"/>
</dbReference>
<protein>
    <submittedName>
        <fullName evidence="5">CoxI intron2 ORF</fullName>
    </submittedName>
</protein>
<proteinExistence type="predicted"/>
<feature type="transmembrane region" description="Helical" evidence="2">
    <location>
        <begin position="20"/>
        <end position="39"/>
    </location>
</feature>
<dbReference type="Gene3D" id="1.20.210.10">
    <property type="entry name" value="Cytochrome c oxidase-like, subunit I domain"/>
    <property type="match status" value="1"/>
</dbReference>
<dbReference type="InterPro" id="IPR024937">
    <property type="entry name" value="Domain_X"/>
</dbReference>
<dbReference type="GO" id="GO:0005739">
    <property type="term" value="C:mitochondrion"/>
    <property type="evidence" value="ECO:0007669"/>
    <property type="project" value="UniProtKB-ARBA"/>
</dbReference>
<feature type="compositionally biased region" description="Polar residues" evidence="1">
    <location>
        <begin position="267"/>
        <end position="276"/>
    </location>
</feature>
<evidence type="ECO:0000259" key="3">
    <source>
        <dbReference type="PROSITE" id="PS50855"/>
    </source>
</evidence>
<dbReference type="PROSITE" id="PS50878">
    <property type="entry name" value="RT_POL"/>
    <property type="match status" value="1"/>
</dbReference>
<dbReference type="GO" id="GO:0006397">
    <property type="term" value="P:mRNA processing"/>
    <property type="evidence" value="ECO:0007669"/>
    <property type="project" value="InterPro"/>
</dbReference>
<evidence type="ECO:0000313" key="5">
    <source>
        <dbReference type="EMBL" id="AAC09454.1"/>
    </source>
</evidence>
<evidence type="ECO:0000256" key="1">
    <source>
        <dbReference type="SAM" id="MobiDB-lite"/>
    </source>
</evidence>
<dbReference type="InterPro" id="IPR043502">
    <property type="entry name" value="DNA/RNA_pol_sf"/>
</dbReference>
<accession>Q35062</accession>
<reference evidence="5" key="3">
    <citation type="journal article" date="1992" name="Nucleic Acids Res.">
        <title>Transfer RNA genes in the mitochondrial genome from a liverwort, Marchantia polymorpha: the absence of chloroplast-like tRNAs.</title>
        <authorList>
            <person name="Oda K."/>
            <person name="Yamato K."/>
            <person name="Ohta E."/>
            <person name="Nakamura Y."/>
            <person name="Takemura M."/>
            <person name="Nozato N."/>
            <person name="Akashi K."/>
            <person name="Ohyama K."/>
        </authorList>
    </citation>
    <scope>NUCLEOTIDE SEQUENCE</scope>
    <source>
        <strain evidence="5">A 18</strain>
    </source>
</reference>
<reference evidence="5" key="2">
    <citation type="journal article" date="1992" name="Nucleic Acids Res.">
        <title>Gene clusters for ribosomal proteins in the mitochondrial genome of a liverwort, Marchantia polymorpha.</title>
        <authorList>
            <person name="Takemura M."/>
            <person name="Oda K."/>
            <person name="Yamato K."/>
            <person name="Ohta E."/>
            <person name="Nakamura Y."/>
            <person name="Nozato N."/>
            <person name="Akashi K."/>
            <person name="Ohyama K."/>
        </authorList>
    </citation>
    <scope>NUCLEOTIDE SEQUENCE</scope>
    <source>
        <strain evidence="5">A 18</strain>
    </source>
</reference>
<dbReference type="Pfam" id="PF00078">
    <property type="entry name" value="RVT_1"/>
    <property type="match status" value="1"/>
</dbReference>
<keyword evidence="5" id="KW-0496">Mitochondrion</keyword>
<dbReference type="PROSITE" id="PS50855">
    <property type="entry name" value="COX1"/>
    <property type="match status" value="1"/>
</dbReference>
<feature type="region of interest" description="Disordered" evidence="1">
    <location>
        <begin position="258"/>
        <end position="287"/>
    </location>
</feature>
<sequence>MNNFAQRWLFSTNHKDIGTLYLIFGAIAGVMGTCFSVLIRMELAQPGNQILGGNHQLYNGAPGYTSSDKKSYPLFFVPSRLANKLGHRLNLQRRHSNMAYSGAASFNRGTAGLPRLGRPERAEGRARITDLTRNARITVDLLSQAAHYGKSTISKPLRRSELCTIHCVCTVPGKMWGTLHRYQLSNQLIAQGPNPSGSKIFLGFTKKGSKCLPDTKNKDYVGAGKITRPNRDGFRRARNSCGFLQSSLAVKEPSSRSYCSIPEVSDNETSSRSNGSARPAPKAAWSDRVRMSVSEQIQAYLGPDNRYNGLIHIISDPTFLALCYESIRGKPGTSGSDAKPLDGPEWFVQVGEKLKKGQFEFSPARRITKPGKKEKRPLGINSPVKQKKCYGEKIVQKALQLVLEAIYEPIFLDCSHGFRIHRSCHTALKRLCLEGGHYPWVVEGNIRKFFDSIPHKVILHKISQKVKCHRTLELLQRALRAGYKDPTSGQVISLDEGTSQGSVLSPLLCNIILHYLDEFVMKLRDRFNKGKSRRINPEYKLLTRHMNANRQDRSLLIKRRLIPSKDPLDPYFRRILYVRYADDFVILVSGTRLETFAIQASLQNFLHRSLRLELSLEKTVVSHLANKGFHFLGTYCKRTRSRHRIFHVRTVRGKTIKQRSTERLRVCAPITKLFYKLKEKGFVKRNEMGKYVPTARRNLTPLDHADILELYNQKVRGTLNYYSFASNRSSLNQIVHVLHMSCALTLALKYKLKTASKTFNRFGKCLTCPATGMSLFRPSAYKAIHLYNPSPIARAEQVIDIS</sequence>
<name>Q35062_MARPA</name>
<dbReference type="InterPro" id="IPR000477">
    <property type="entry name" value="RT_dom"/>
</dbReference>
<geneLocation type="mitochondrion" evidence="5"/>
<organism evidence="5">
    <name type="scientific">Marchantia paleacea</name>
    <name type="common">Liverwort</name>
    <dbReference type="NCBI Taxonomy" id="56867"/>
    <lineage>
        <taxon>Eukaryota</taxon>
        <taxon>Viridiplantae</taxon>
        <taxon>Streptophyta</taxon>
        <taxon>Embryophyta</taxon>
        <taxon>Marchantiophyta</taxon>
        <taxon>Marchantiopsida</taxon>
        <taxon>Marchantiidae</taxon>
        <taxon>Marchantiales</taxon>
        <taxon>Marchantiaceae</taxon>
        <taxon>Marchantia</taxon>
    </lineage>
</organism>
<dbReference type="AlphaFoldDB" id="Q35062"/>
<keyword evidence="2" id="KW-0472">Membrane</keyword>
<dbReference type="GO" id="GO:0004129">
    <property type="term" value="F:cytochrome-c oxidase activity"/>
    <property type="evidence" value="ECO:0007669"/>
    <property type="project" value="InterPro"/>
</dbReference>
<dbReference type="PIR" id="S25957">
    <property type="entry name" value="S25957"/>
</dbReference>
<dbReference type="InterPro" id="IPR051083">
    <property type="entry name" value="GrpII_Intron_Splice-Mob/Def"/>
</dbReference>
<dbReference type="InterPro" id="IPR036927">
    <property type="entry name" value="Cyt_c_oxase-like_su1_sf"/>
</dbReference>
<evidence type="ECO:0000256" key="2">
    <source>
        <dbReference type="SAM" id="Phobius"/>
    </source>
</evidence>
<dbReference type="Pfam" id="PF01348">
    <property type="entry name" value="Intron_maturas2"/>
    <property type="match status" value="1"/>
</dbReference>
<evidence type="ECO:0000259" key="4">
    <source>
        <dbReference type="PROSITE" id="PS50878"/>
    </source>
</evidence>
<reference evidence="5" key="1">
    <citation type="journal article" date="1992" name="J. Mol. Biol.">
        <title>Gene organization deduced from the complete sequence of liverwort Marchantia polymorpha mitochondrial DNA. A primitive form of plant mitochondrial genome.</title>
        <authorList>
            <person name="Oda K."/>
            <person name="Yamato K."/>
            <person name="Ohta E."/>
            <person name="Nakamura Y."/>
            <person name="Takemura M."/>
            <person name="Nozato N."/>
            <person name="Akashi K."/>
            <person name="Kanegae T."/>
            <person name="Ogura Y."/>
            <person name="Kohchi T."/>
            <person name="Ohyama K."/>
        </authorList>
    </citation>
    <scope>NUCLEOTIDE SEQUENCE</scope>
    <source>
        <strain evidence="5">A 18</strain>
    </source>
</reference>
<feature type="domain" description="Reverse transcriptase" evidence="4">
    <location>
        <begin position="348"/>
        <end position="636"/>
    </location>
</feature>
<dbReference type="PANTHER" id="PTHR34047">
    <property type="entry name" value="NUCLEAR INTRON MATURASE 1, MITOCHONDRIAL-RELATED"/>
    <property type="match status" value="1"/>
</dbReference>
<dbReference type="PANTHER" id="PTHR34047:SF8">
    <property type="entry name" value="PROTEIN YKFC"/>
    <property type="match status" value="1"/>
</dbReference>
<gene>
    <name evidence="5" type="primary">coxI</name>
</gene>
<dbReference type="InterPro" id="IPR023616">
    <property type="entry name" value="Cyt_c_oxase-like_su1_dom"/>
</dbReference>
<keyword evidence="2" id="KW-1133">Transmembrane helix</keyword>
<feature type="domain" description="Cytochrome oxidase subunit I profile" evidence="3">
    <location>
        <begin position="8"/>
        <end position="59"/>
    </location>
</feature>
<keyword evidence="2" id="KW-0812">Transmembrane</keyword>
<dbReference type="SUPFAM" id="SSF81442">
    <property type="entry name" value="Cytochrome c oxidase subunit I-like"/>
    <property type="match status" value="1"/>
</dbReference>
<dbReference type="CDD" id="cd01651">
    <property type="entry name" value="RT_G2_intron"/>
    <property type="match status" value="1"/>
</dbReference>
<dbReference type="SUPFAM" id="SSF56672">
    <property type="entry name" value="DNA/RNA polymerases"/>
    <property type="match status" value="1"/>
</dbReference>